<dbReference type="InterPro" id="IPR022165">
    <property type="entry name" value="PKK"/>
</dbReference>
<dbReference type="InterPro" id="IPR000719">
    <property type="entry name" value="Prot_kinase_dom"/>
</dbReference>
<protein>
    <recommendedName>
        <fullName evidence="2">non-specific serine/threonine protein kinase</fullName>
        <ecNumber evidence="2">2.7.11.1</ecNumber>
    </recommendedName>
</protein>
<feature type="coiled-coil region" evidence="12">
    <location>
        <begin position="1054"/>
        <end position="1111"/>
    </location>
</feature>
<feature type="compositionally biased region" description="Basic and acidic residues" evidence="13">
    <location>
        <begin position="633"/>
        <end position="652"/>
    </location>
</feature>
<keyword evidence="16" id="KW-1185">Reference proteome</keyword>
<dbReference type="PANTHER" id="PTHR46538">
    <property type="entry name" value="PROTEIN KINASE DOMAIN-CONTAINING PROTEIN"/>
    <property type="match status" value="1"/>
</dbReference>
<evidence type="ECO:0000256" key="7">
    <source>
        <dbReference type="ARBA" id="ARBA00022777"/>
    </source>
</evidence>
<evidence type="ECO:0000256" key="8">
    <source>
        <dbReference type="ARBA" id="ARBA00022840"/>
    </source>
</evidence>
<keyword evidence="12" id="KW-0175">Coiled coil</keyword>
<feature type="region of interest" description="Disordered" evidence="13">
    <location>
        <begin position="317"/>
        <end position="490"/>
    </location>
</feature>
<evidence type="ECO:0000256" key="10">
    <source>
        <dbReference type="ARBA" id="ARBA00048679"/>
    </source>
</evidence>
<dbReference type="Pfam" id="PF00069">
    <property type="entry name" value="Pkinase"/>
    <property type="match status" value="1"/>
</dbReference>
<evidence type="ECO:0000256" key="9">
    <source>
        <dbReference type="ARBA" id="ARBA00047899"/>
    </source>
</evidence>
<evidence type="ECO:0000256" key="2">
    <source>
        <dbReference type="ARBA" id="ARBA00012513"/>
    </source>
</evidence>
<dbReference type="PROSITE" id="PS50011">
    <property type="entry name" value="PROTEIN_KINASE_DOM"/>
    <property type="match status" value="1"/>
</dbReference>
<dbReference type="GO" id="GO:0004674">
    <property type="term" value="F:protein serine/threonine kinase activity"/>
    <property type="evidence" value="ECO:0007669"/>
    <property type="project" value="UniProtKB-KW"/>
</dbReference>
<feature type="region of interest" description="Disordered" evidence="13">
    <location>
        <begin position="505"/>
        <end position="549"/>
    </location>
</feature>
<feature type="compositionally biased region" description="Basic and acidic residues" evidence="13">
    <location>
        <begin position="420"/>
        <end position="436"/>
    </location>
</feature>
<keyword evidence="4" id="KW-0597">Phosphoprotein</keyword>
<evidence type="ECO:0000256" key="11">
    <source>
        <dbReference type="PROSITE-ProRule" id="PRU10141"/>
    </source>
</evidence>
<feature type="region of interest" description="Disordered" evidence="13">
    <location>
        <begin position="716"/>
        <end position="738"/>
    </location>
</feature>
<keyword evidence="3" id="KW-0723">Serine/threonine-protein kinase</keyword>
<accession>A0A8C6WQG1</accession>
<dbReference type="PROSITE" id="PS00108">
    <property type="entry name" value="PROTEIN_KINASE_ST"/>
    <property type="match status" value="1"/>
</dbReference>
<keyword evidence="8 11" id="KW-0067">ATP-binding</keyword>
<dbReference type="Gene3D" id="3.30.200.20">
    <property type="entry name" value="Phosphorylase Kinase, domain 1"/>
    <property type="match status" value="1"/>
</dbReference>
<feature type="compositionally biased region" description="Low complexity" evidence="13">
    <location>
        <begin position="693"/>
        <end position="704"/>
    </location>
</feature>
<name>A0A8C6WQG1_9GOBI</name>
<feature type="compositionally biased region" description="Basic and acidic residues" evidence="13">
    <location>
        <begin position="529"/>
        <end position="544"/>
    </location>
</feature>
<dbReference type="Gene3D" id="1.10.510.10">
    <property type="entry name" value="Transferase(Phosphotransferase) domain 1"/>
    <property type="match status" value="1"/>
</dbReference>
<evidence type="ECO:0000256" key="12">
    <source>
        <dbReference type="SAM" id="Coils"/>
    </source>
</evidence>
<dbReference type="FunFam" id="3.30.200.20:FF:000120">
    <property type="entry name" value="STE20-like serine/threonine-protein kinase"/>
    <property type="match status" value="1"/>
</dbReference>
<dbReference type="Pfam" id="PF12474">
    <property type="entry name" value="PKK"/>
    <property type="match status" value="2"/>
</dbReference>
<dbReference type="SUPFAM" id="SSF56112">
    <property type="entry name" value="Protein kinase-like (PK-like)"/>
    <property type="match status" value="1"/>
</dbReference>
<evidence type="ECO:0000256" key="6">
    <source>
        <dbReference type="ARBA" id="ARBA00022741"/>
    </source>
</evidence>
<feature type="compositionally biased region" description="Acidic residues" evidence="13">
    <location>
        <begin position="471"/>
        <end position="483"/>
    </location>
</feature>
<feature type="compositionally biased region" description="Basic and acidic residues" evidence="13">
    <location>
        <begin position="365"/>
        <end position="383"/>
    </location>
</feature>
<proteinExistence type="inferred from homology"/>
<organism evidence="15 16">
    <name type="scientific">Neogobius melanostomus</name>
    <name type="common">round goby</name>
    <dbReference type="NCBI Taxonomy" id="47308"/>
    <lineage>
        <taxon>Eukaryota</taxon>
        <taxon>Metazoa</taxon>
        <taxon>Chordata</taxon>
        <taxon>Craniata</taxon>
        <taxon>Vertebrata</taxon>
        <taxon>Euteleostomi</taxon>
        <taxon>Actinopterygii</taxon>
        <taxon>Neopterygii</taxon>
        <taxon>Teleostei</taxon>
        <taxon>Neoteleostei</taxon>
        <taxon>Acanthomorphata</taxon>
        <taxon>Gobiaria</taxon>
        <taxon>Gobiiformes</taxon>
        <taxon>Gobioidei</taxon>
        <taxon>Gobiidae</taxon>
        <taxon>Benthophilinae</taxon>
        <taxon>Neogobiini</taxon>
        <taxon>Neogobius</taxon>
    </lineage>
</organism>
<evidence type="ECO:0000256" key="4">
    <source>
        <dbReference type="ARBA" id="ARBA00022553"/>
    </source>
</evidence>
<dbReference type="InterPro" id="IPR008271">
    <property type="entry name" value="Ser/Thr_kinase_AS"/>
</dbReference>
<dbReference type="InterPro" id="IPR017441">
    <property type="entry name" value="Protein_kinase_ATP_BS"/>
</dbReference>
<dbReference type="PANTHER" id="PTHR46538:SF1">
    <property type="entry name" value="NON-SPECIFIC SERINE_THREONINE PROTEIN KINASE"/>
    <property type="match status" value="1"/>
</dbReference>
<feature type="compositionally biased region" description="Acidic residues" evidence="13">
    <location>
        <begin position="317"/>
        <end position="329"/>
    </location>
</feature>
<dbReference type="InterPro" id="IPR051585">
    <property type="entry name" value="STE20_Ser/Thr_Kinases"/>
</dbReference>
<feature type="region of interest" description="Disordered" evidence="13">
    <location>
        <begin position="602"/>
        <end position="704"/>
    </location>
</feature>
<feature type="coiled-coil region" evidence="12">
    <location>
        <begin position="922"/>
        <end position="997"/>
    </location>
</feature>
<dbReference type="PROSITE" id="PS00107">
    <property type="entry name" value="PROTEIN_KINASE_ATP"/>
    <property type="match status" value="1"/>
</dbReference>
<evidence type="ECO:0000256" key="13">
    <source>
        <dbReference type="SAM" id="MobiDB-lite"/>
    </source>
</evidence>
<dbReference type="InterPro" id="IPR011009">
    <property type="entry name" value="Kinase-like_dom_sf"/>
</dbReference>
<feature type="coiled-coil region" evidence="12">
    <location>
        <begin position="770"/>
        <end position="838"/>
    </location>
</feature>
<comment type="catalytic activity">
    <reaction evidence="10">
        <text>L-seryl-[protein] + ATP = O-phospho-L-seryl-[protein] + ADP + H(+)</text>
        <dbReference type="Rhea" id="RHEA:17989"/>
        <dbReference type="Rhea" id="RHEA-COMP:9863"/>
        <dbReference type="Rhea" id="RHEA-COMP:11604"/>
        <dbReference type="ChEBI" id="CHEBI:15378"/>
        <dbReference type="ChEBI" id="CHEBI:29999"/>
        <dbReference type="ChEBI" id="CHEBI:30616"/>
        <dbReference type="ChEBI" id="CHEBI:83421"/>
        <dbReference type="ChEBI" id="CHEBI:456216"/>
        <dbReference type="EC" id="2.7.11.1"/>
    </reaction>
</comment>
<dbReference type="AlphaFoldDB" id="A0A8C6WQG1"/>
<evidence type="ECO:0000256" key="3">
    <source>
        <dbReference type="ARBA" id="ARBA00022527"/>
    </source>
</evidence>
<reference evidence="15" key="1">
    <citation type="submission" date="2025-08" db="UniProtKB">
        <authorList>
            <consortium name="Ensembl"/>
        </authorList>
    </citation>
    <scope>IDENTIFICATION</scope>
</reference>
<dbReference type="SMART" id="SM00220">
    <property type="entry name" value="S_TKc"/>
    <property type="match status" value="1"/>
</dbReference>
<evidence type="ECO:0000256" key="1">
    <source>
        <dbReference type="ARBA" id="ARBA00008874"/>
    </source>
</evidence>
<dbReference type="EC" id="2.7.11.1" evidence="2"/>
<dbReference type="Ensembl" id="ENSNMLT00000027269.1">
    <property type="protein sequence ID" value="ENSNMLP00000024374.1"/>
    <property type="gene ID" value="ENSNMLG00000015142.1"/>
</dbReference>
<evidence type="ECO:0000313" key="16">
    <source>
        <dbReference type="Proteomes" id="UP000694523"/>
    </source>
</evidence>
<keyword evidence="7" id="KW-0418">Kinase</keyword>
<evidence type="ECO:0000313" key="15">
    <source>
        <dbReference type="Ensembl" id="ENSNMLP00000024374.1"/>
    </source>
</evidence>
<keyword evidence="5" id="KW-0808">Transferase</keyword>
<reference evidence="15" key="2">
    <citation type="submission" date="2025-09" db="UniProtKB">
        <authorList>
            <consortium name="Ensembl"/>
        </authorList>
    </citation>
    <scope>IDENTIFICATION</scope>
</reference>
<feature type="domain" description="Protein kinase" evidence="14">
    <location>
        <begin position="34"/>
        <end position="292"/>
    </location>
</feature>
<sequence>MSFFNFRKIFKFGPDRKKKQYEHVHRDVNPEEIWDIIGELGDGAFGKVYKAQNKQNGTFAAAKVIDTKTEDELEDYMVEIEILASCDHHHIVKLLDAFYFEGKLWILIEFCAGGAVDAIMLELERPLTEPQIRMVCKQTLEALLYLHENKIIHRDLKAGNILLSLEGDVKLADFGVSAKNTKTLQRRDSFIGTPYWMAPEVVMCETSKDRPYDYKADIWSLGVTLIELAQVEPPNHEMNPMRVLLKIAKSEPPTLMHPSRWSPEFSDFLRRSLDKNVDHRWSTAQLLQHPFVTSVTDSKPLRELIAEAKAEVTEIIEESKEEEEEEEPETPLPVPGHKRAPSDASVASSEDEKVTPAASALESVVENKESEPAEDRASDKLSDEGLGTSEVDKTEEEKLNDVSDVNDEDLSEVQQAPAQDVKEDLTEKEAEAKPDNEESAAVPVDLPQSENVEIVDIPAPESKQDEIIEEKSEEEPIVEEPIVEEPIKEDMDIVKDEDMASIQDTAEAKVEKDVEDQPQEAIEQIDLAPETKEETTEEIEKMNEEQPQEVETLDTLLDTDVNNVKDSVVEISQEVNSIDLNADQDTGGNEVEVEASADALVEENKQSQTNEEVEKRFTDRENENVEVQSEQEIQEKDSVEVLEKELNEKTVVIEEAVPQDAVSVPENEMDSEAKTEQGSPALVKPEAEKDSDSGSSSAADSNSLDLNLSISSFLSKSKEGGSISVQESRRQKKTLKKTRKFMVDGVEVSVTTSKIVSENDTKSEELRFLRRQELRELRLLQKEEQRAQQQLSNKLQQQREHIYRRFEQETTAKKRQYDQELENLEKKQKQTIERLEHDHTSWLRDEAKRIKSEQDKELSKFQNMMKNRKKEVRMEVGQSPKHMRKELMKRLKEDLTLTKSAEEQEFLQKQQQELDSALKKIIQQHKLEISTIERDCLNHKQQLLRAREAAMWELEERHLQEKHQQLKQQHEKEMEQMQRYNQRLIEELKNRQTQERARLPKIQRSEAKTRMAMFKKSLRITATAAATPEQERERIKQFAAQEEKRQKGERLHQHQKHENQMRDLQLQCDANIRELQQLQNEKCHLLIEHETQKLKELDEEHSQEIKEWREKLRPRKKALEEEFQRKLQEQEVFFRMSGESECLNPTTQSRVSKFYPIPNMHNSGV</sequence>
<feature type="binding site" evidence="11">
    <location>
        <position position="63"/>
    </location>
    <ligand>
        <name>ATP</name>
        <dbReference type="ChEBI" id="CHEBI:30616"/>
    </ligand>
</feature>
<dbReference type="GO" id="GO:0005524">
    <property type="term" value="F:ATP binding"/>
    <property type="evidence" value="ECO:0007669"/>
    <property type="project" value="UniProtKB-UniRule"/>
</dbReference>
<keyword evidence="6 11" id="KW-0547">Nucleotide-binding</keyword>
<comment type="catalytic activity">
    <reaction evidence="9">
        <text>L-threonyl-[protein] + ATP = O-phospho-L-threonyl-[protein] + ADP + H(+)</text>
        <dbReference type="Rhea" id="RHEA:46608"/>
        <dbReference type="Rhea" id="RHEA-COMP:11060"/>
        <dbReference type="Rhea" id="RHEA-COMP:11605"/>
        <dbReference type="ChEBI" id="CHEBI:15378"/>
        <dbReference type="ChEBI" id="CHEBI:30013"/>
        <dbReference type="ChEBI" id="CHEBI:30616"/>
        <dbReference type="ChEBI" id="CHEBI:61977"/>
        <dbReference type="ChEBI" id="CHEBI:456216"/>
        <dbReference type="EC" id="2.7.11.1"/>
    </reaction>
</comment>
<evidence type="ECO:0000256" key="5">
    <source>
        <dbReference type="ARBA" id="ARBA00022679"/>
    </source>
</evidence>
<comment type="similarity">
    <text evidence="1">Belongs to the protein kinase superfamily. STE Ser/Thr protein kinase family. STE20 subfamily.</text>
</comment>
<feature type="compositionally biased region" description="Basic and acidic residues" evidence="13">
    <location>
        <begin position="390"/>
        <end position="401"/>
    </location>
</feature>
<feature type="compositionally biased region" description="Basic and acidic residues" evidence="13">
    <location>
        <begin position="612"/>
        <end position="623"/>
    </location>
</feature>
<dbReference type="FunFam" id="1.10.510.10:FF:000081">
    <property type="entry name" value="STE20-like serine/threonine-protein kinase"/>
    <property type="match status" value="1"/>
</dbReference>
<dbReference type="Proteomes" id="UP000694523">
    <property type="component" value="Unplaced"/>
</dbReference>
<evidence type="ECO:0000259" key="14">
    <source>
        <dbReference type="PROSITE" id="PS50011"/>
    </source>
</evidence>